<keyword evidence="1" id="KW-1133">Transmembrane helix</keyword>
<protein>
    <recommendedName>
        <fullName evidence="2">PH domain-containing protein</fullName>
    </recommendedName>
</protein>
<feature type="domain" description="PH" evidence="2">
    <location>
        <begin position="40"/>
        <end position="132"/>
    </location>
</feature>
<dbReference type="EMBL" id="NAEP01000059">
    <property type="protein sequence ID" value="PDQ34213.1"/>
    <property type="molecule type" value="Genomic_DNA"/>
</dbReference>
<feature type="transmembrane region" description="Helical" evidence="1">
    <location>
        <begin position="6"/>
        <end position="25"/>
    </location>
</feature>
<dbReference type="Proteomes" id="UP000219994">
    <property type="component" value="Unassembled WGS sequence"/>
</dbReference>
<comment type="caution">
    <text evidence="3">The sequence shown here is derived from an EMBL/GenBank/DDBJ whole genome shotgun (WGS) entry which is preliminary data.</text>
</comment>
<gene>
    <name evidence="3" type="ORF">B5766_12235</name>
</gene>
<keyword evidence="1" id="KW-0472">Membrane</keyword>
<evidence type="ECO:0000259" key="2">
    <source>
        <dbReference type="Pfam" id="PF25362"/>
    </source>
</evidence>
<organism evidence="3 4">
    <name type="scientific">Candidatus Lumbricidiphila eiseniae</name>
    <dbReference type="NCBI Taxonomy" id="1969409"/>
    <lineage>
        <taxon>Bacteria</taxon>
        <taxon>Bacillati</taxon>
        <taxon>Actinomycetota</taxon>
        <taxon>Actinomycetes</taxon>
        <taxon>Micrococcales</taxon>
        <taxon>Microbacteriaceae</taxon>
        <taxon>Candidatus Lumbricidiphila</taxon>
    </lineage>
</organism>
<dbReference type="InterPro" id="IPR057446">
    <property type="entry name" value="PH_bac"/>
</dbReference>
<proteinExistence type="predicted"/>
<evidence type="ECO:0000256" key="1">
    <source>
        <dbReference type="SAM" id="Phobius"/>
    </source>
</evidence>
<accession>A0A2A6FP91</accession>
<name>A0A2A6FP91_9MICO</name>
<dbReference type="Pfam" id="PF25362">
    <property type="entry name" value="bPH_11"/>
    <property type="match status" value="1"/>
</dbReference>
<evidence type="ECO:0000313" key="3">
    <source>
        <dbReference type="EMBL" id="PDQ34213.1"/>
    </source>
</evidence>
<keyword evidence="1" id="KW-0812">Transmembrane</keyword>
<dbReference type="AlphaFoldDB" id="A0A2A6FP91"/>
<sequence length="198" mass="21168">MERWITIASAAALFVLLVWLMVGSWRRRTARDSALSGYPVPTSVPDVTVEAEVLYVATTLAGKPLERLAITGLAFRAAAQLIVTEQGVLLRVTGASATWIPAERIVGISRASVAIDRAVEPDGLLGLEWRPQAAPRRAAGTSIFEHYTEAVVPKSEAAPPRVTSYLRTREGDNDLRIIQAVTALVGAGSGTDHEQGGQ</sequence>
<reference evidence="4" key="1">
    <citation type="submission" date="2017-03" db="EMBL/GenBank/DDBJ databases">
        <authorList>
            <person name="Lund M.B."/>
        </authorList>
    </citation>
    <scope>NUCLEOTIDE SEQUENCE [LARGE SCALE GENOMIC DNA]</scope>
</reference>
<evidence type="ECO:0000313" key="4">
    <source>
        <dbReference type="Proteomes" id="UP000219994"/>
    </source>
</evidence>